<evidence type="ECO:0000256" key="1">
    <source>
        <dbReference type="ARBA" id="ARBA00006019"/>
    </source>
</evidence>
<evidence type="ECO:0000256" key="5">
    <source>
        <dbReference type="RuleBase" id="RU003829"/>
    </source>
</evidence>
<dbReference type="InterPro" id="IPR016158">
    <property type="entry name" value="Cullin_homology"/>
</dbReference>
<dbReference type="InterPro" id="IPR036317">
    <property type="entry name" value="Cullin_homology_sf"/>
</dbReference>
<dbReference type="InParanoid" id="I1BR95"/>
<dbReference type="Pfam" id="PF26557">
    <property type="entry name" value="Cullin_AB"/>
    <property type="match status" value="1"/>
</dbReference>
<dbReference type="SMART" id="SM00182">
    <property type="entry name" value="CULLIN"/>
    <property type="match status" value="1"/>
</dbReference>
<dbReference type="eggNOG" id="KOG2284">
    <property type="taxonomic scope" value="Eukaryota"/>
</dbReference>
<comment type="similarity">
    <text evidence="1 4 5">Belongs to the cullin family.</text>
</comment>
<keyword evidence="2" id="KW-1017">Isopeptide bond</keyword>
<dbReference type="FunFam" id="1.10.10.10:FF:000014">
    <property type="entry name" value="Cullin 1"/>
    <property type="match status" value="1"/>
</dbReference>
<dbReference type="InterPro" id="IPR016159">
    <property type="entry name" value="Cullin_repeat-like_dom_sf"/>
</dbReference>
<sequence>MQCKKFALAAEYMSRGCCYLDRMNNSNQLNNRNGGKYKRQNVEAVALSQWKQNVLFVIRDHYQNKLFYQVFEWIRQDRNGDNAPHNIIKSVVTSLVQVNAFTDQPLQLYIEEFERPYLVHTKRYYAAEAAREIAYGSISHFMERANDRLQQEIMHRIIDEFETMLKDERFHDCTLAYKLLSRIPDGLKTILDIYENYITKLGKDILSQLGAGVSKNPKPFVDQLLALHSKYYQVNSQVFESHSLFTAAVDKAFRTIVNDAANANGPETLARYCDMMLKKNVGKKEIGTGQRKKIKKEEDQEDQEARLMKMITLFKYVDDKDVFQKFYSRMLAKRLIYNASLSEELEINMINRLKEICGVEYTSKLNKMFTDITLSSDLNSNVEALVLTAGAWPLNQKDDTATDTNKLMLPAILENNITWFESFYNSLYNGRKLLWQWNLTRGEVRANHFDKTYELQVSMYQMIVLLLFNQCNSMTVKEIADRSGLSLAGTTRSLRPLVELGLLNTLDGKFNEKSIIEINREFSNKRSKIKVGNTVAQQQSESQQESQAARKSVEEDRRMYIQAAIVRIMKSRQTLSHVQLIQEILDQSNSRFSPSVSMIKKCIEQLMEKQFIARQEKDCYVYVA</sequence>
<dbReference type="InterPro" id="IPR036390">
    <property type="entry name" value="WH_DNA-bd_sf"/>
</dbReference>
<dbReference type="Gene3D" id="3.30.230.130">
    <property type="entry name" value="Cullin, Chain C, Domain 2"/>
    <property type="match status" value="1"/>
</dbReference>
<evidence type="ECO:0000256" key="4">
    <source>
        <dbReference type="PROSITE-ProRule" id="PRU00330"/>
    </source>
</evidence>
<dbReference type="VEuPathDB" id="FungiDB:RO3G_03430"/>
<keyword evidence="3" id="KW-0832">Ubl conjugation</keyword>
<proteinExistence type="inferred from homology"/>
<name>I1BR95_RHIO9</name>
<dbReference type="RefSeq" id="XP_067514121.1">
    <property type="nucleotide sequence ID" value="XM_067658020.1"/>
</dbReference>
<evidence type="ECO:0000256" key="2">
    <source>
        <dbReference type="ARBA" id="ARBA00022499"/>
    </source>
</evidence>
<dbReference type="InterPro" id="IPR001373">
    <property type="entry name" value="Cullin_N"/>
</dbReference>
<feature type="domain" description="Cullin family profile" evidence="6">
    <location>
        <begin position="264"/>
        <end position="498"/>
    </location>
</feature>
<dbReference type="SUPFAM" id="SSF74788">
    <property type="entry name" value="Cullin repeat-like"/>
    <property type="match status" value="1"/>
</dbReference>
<dbReference type="STRING" id="246409.I1BR95"/>
<dbReference type="Pfam" id="PF10557">
    <property type="entry name" value="Cullin_Nedd8"/>
    <property type="match status" value="1"/>
</dbReference>
<dbReference type="GeneID" id="93610401"/>
<accession>I1BR95</accession>
<organism evidence="7 8">
    <name type="scientific">Rhizopus delemar (strain RA 99-880 / ATCC MYA-4621 / FGSC 9543 / NRRL 43880)</name>
    <name type="common">Mucormycosis agent</name>
    <name type="synonym">Rhizopus arrhizus var. delemar</name>
    <dbReference type="NCBI Taxonomy" id="246409"/>
    <lineage>
        <taxon>Eukaryota</taxon>
        <taxon>Fungi</taxon>
        <taxon>Fungi incertae sedis</taxon>
        <taxon>Mucoromycota</taxon>
        <taxon>Mucoromycotina</taxon>
        <taxon>Mucoromycetes</taxon>
        <taxon>Mucorales</taxon>
        <taxon>Mucorineae</taxon>
        <taxon>Rhizopodaceae</taxon>
        <taxon>Rhizopus</taxon>
    </lineage>
</organism>
<reference evidence="7 8" key="1">
    <citation type="journal article" date="2009" name="PLoS Genet.">
        <title>Genomic analysis of the basal lineage fungus Rhizopus oryzae reveals a whole-genome duplication.</title>
        <authorList>
            <person name="Ma L.-J."/>
            <person name="Ibrahim A.S."/>
            <person name="Skory C."/>
            <person name="Grabherr M.G."/>
            <person name="Burger G."/>
            <person name="Butler M."/>
            <person name="Elias M."/>
            <person name="Idnurm A."/>
            <person name="Lang B.F."/>
            <person name="Sone T."/>
            <person name="Abe A."/>
            <person name="Calvo S.E."/>
            <person name="Corrochano L.M."/>
            <person name="Engels R."/>
            <person name="Fu J."/>
            <person name="Hansberg W."/>
            <person name="Kim J.-M."/>
            <person name="Kodira C.D."/>
            <person name="Koehrsen M.J."/>
            <person name="Liu B."/>
            <person name="Miranda-Saavedra D."/>
            <person name="O'Leary S."/>
            <person name="Ortiz-Castellanos L."/>
            <person name="Poulter R."/>
            <person name="Rodriguez-Romero J."/>
            <person name="Ruiz-Herrera J."/>
            <person name="Shen Y.-Q."/>
            <person name="Zeng Q."/>
            <person name="Galagan J."/>
            <person name="Birren B.W."/>
            <person name="Cuomo C.A."/>
            <person name="Wickes B.L."/>
        </authorList>
    </citation>
    <scope>NUCLEOTIDE SEQUENCE [LARGE SCALE GENOMIC DNA]</scope>
    <source>
        <strain evidence="8">RA 99-880 / ATCC MYA-4621 / FGSC 9543 / NRRL 43880</strain>
    </source>
</reference>
<dbReference type="SUPFAM" id="SSF46785">
    <property type="entry name" value="Winged helix' DNA-binding domain"/>
    <property type="match status" value="1"/>
</dbReference>
<dbReference type="OMA" id="PRPVWND"/>
<dbReference type="InterPro" id="IPR036388">
    <property type="entry name" value="WH-like_DNA-bd_sf"/>
</dbReference>
<evidence type="ECO:0000259" key="6">
    <source>
        <dbReference type="PROSITE" id="PS50069"/>
    </source>
</evidence>
<evidence type="ECO:0000313" key="7">
    <source>
        <dbReference type="EMBL" id="EIE78725.1"/>
    </source>
</evidence>
<evidence type="ECO:0000313" key="8">
    <source>
        <dbReference type="Proteomes" id="UP000009138"/>
    </source>
</evidence>
<dbReference type="SMART" id="SM00884">
    <property type="entry name" value="Cullin_Nedd8"/>
    <property type="match status" value="1"/>
</dbReference>
<dbReference type="InterPro" id="IPR045093">
    <property type="entry name" value="Cullin"/>
</dbReference>
<gene>
    <name evidence="7" type="ORF">RO3G_03430</name>
</gene>
<dbReference type="GO" id="GO:0006511">
    <property type="term" value="P:ubiquitin-dependent protein catabolic process"/>
    <property type="evidence" value="ECO:0007669"/>
    <property type="project" value="InterPro"/>
</dbReference>
<dbReference type="PANTHER" id="PTHR11932">
    <property type="entry name" value="CULLIN"/>
    <property type="match status" value="1"/>
</dbReference>
<dbReference type="PROSITE" id="PS50069">
    <property type="entry name" value="CULLIN_2"/>
    <property type="match status" value="1"/>
</dbReference>
<dbReference type="InterPro" id="IPR019559">
    <property type="entry name" value="Cullin_neddylation_domain"/>
</dbReference>
<dbReference type="GO" id="GO:0031625">
    <property type="term" value="F:ubiquitin protein ligase binding"/>
    <property type="evidence" value="ECO:0007669"/>
    <property type="project" value="InterPro"/>
</dbReference>
<dbReference type="AlphaFoldDB" id="I1BR95"/>
<protein>
    <recommendedName>
        <fullName evidence="6">Cullin family profile domain-containing protein</fullName>
    </recommendedName>
</protein>
<dbReference type="EMBL" id="CH476733">
    <property type="protein sequence ID" value="EIE78725.1"/>
    <property type="molecule type" value="Genomic_DNA"/>
</dbReference>
<dbReference type="Pfam" id="PF00888">
    <property type="entry name" value="Cullin"/>
    <property type="match status" value="2"/>
</dbReference>
<evidence type="ECO:0000256" key="3">
    <source>
        <dbReference type="ARBA" id="ARBA00022843"/>
    </source>
</evidence>
<dbReference type="OrthoDB" id="27073at2759"/>
<dbReference type="Gene3D" id="1.10.10.10">
    <property type="entry name" value="Winged helix-like DNA-binding domain superfamily/Winged helix DNA-binding domain"/>
    <property type="match status" value="1"/>
</dbReference>
<dbReference type="Gene3D" id="1.20.1310.10">
    <property type="entry name" value="Cullin Repeats"/>
    <property type="match status" value="3"/>
</dbReference>
<dbReference type="GO" id="GO:0003677">
    <property type="term" value="F:DNA binding"/>
    <property type="evidence" value="ECO:0007669"/>
    <property type="project" value="InterPro"/>
</dbReference>
<dbReference type="SUPFAM" id="SSF75632">
    <property type="entry name" value="Cullin homology domain"/>
    <property type="match status" value="1"/>
</dbReference>
<keyword evidence="8" id="KW-1185">Reference proteome</keyword>
<dbReference type="Proteomes" id="UP000009138">
    <property type="component" value="Unassembled WGS sequence"/>
</dbReference>
<dbReference type="GO" id="GO:0006355">
    <property type="term" value="P:regulation of DNA-templated transcription"/>
    <property type="evidence" value="ECO:0007669"/>
    <property type="project" value="InterPro"/>
</dbReference>
<dbReference type="InterPro" id="IPR059120">
    <property type="entry name" value="Cullin-like_AB"/>
</dbReference>